<protein>
    <submittedName>
        <fullName evidence="1">Uncharacterized protein</fullName>
    </submittedName>
</protein>
<accession>A0A0L8H025</accession>
<proteinExistence type="predicted"/>
<sequence>MQNTAPPQIQILKATQNIYNTIKTNFPEAVGSFERNLCKQLYQNLVEIPTPNKKGTTPPENNVANIYIGRASIMLSLWRHEEQRIRMCNTKSIPCALKAW</sequence>
<dbReference type="EMBL" id="KQ419707">
    <property type="protein sequence ID" value="KOF82563.1"/>
    <property type="molecule type" value="Genomic_DNA"/>
</dbReference>
<reference evidence="1" key="1">
    <citation type="submission" date="2015-07" db="EMBL/GenBank/DDBJ databases">
        <title>MeaNS - Measles Nucleotide Surveillance Program.</title>
        <authorList>
            <person name="Tran T."/>
            <person name="Druce J."/>
        </authorList>
    </citation>
    <scope>NUCLEOTIDE SEQUENCE</scope>
    <source>
        <strain evidence="1">UCB-OBI-ISO-001</strain>
        <tissue evidence="1">Gonad</tissue>
    </source>
</reference>
<name>A0A0L8H025_OCTBM</name>
<organism evidence="1">
    <name type="scientific">Octopus bimaculoides</name>
    <name type="common">California two-spotted octopus</name>
    <dbReference type="NCBI Taxonomy" id="37653"/>
    <lineage>
        <taxon>Eukaryota</taxon>
        <taxon>Metazoa</taxon>
        <taxon>Spiralia</taxon>
        <taxon>Lophotrochozoa</taxon>
        <taxon>Mollusca</taxon>
        <taxon>Cephalopoda</taxon>
        <taxon>Coleoidea</taxon>
        <taxon>Octopodiformes</taxon>
        <taxon>Octopoda</taxon>
        <taxon>Incirrata</taxon>
        <taxon>Octopodidae</taxon>
        <taxon>Octopus</taxon>
    </lineage>
</organism>
<dbReference type="AlphaFoldDB" id="A0A0L8H025"/>
<evidence type="ECO:0000313" key="1">
    <source>
        <dbReference type="EMBL" id="KOF82563.1"/>
    </source>
</evidence>
<gene>
    <name evidence="1" type="ORF">OCBIM_22025143mg</name>
</gene>